<evidence type="ECO:0000313" key="3">
    <source>
        <dbReference type="Proteomes" id="UP000014500"/>
    </source>
</evidence>
<dbReference type="AlphaFoldDB" id="T1IPZ7"/>
<accession>T1IPZ7</accession>
<dbReference type="EMBL" id="JH431273">
    <property type="status" value="NOT_ANNOTATED_CDS"/>
    <property type="molecule type" value="Genomic_DNA"/>
</dbReference>
<keyword evidence="1" id="KW-0472">Membrane</keyword>
<feature type="transmembrane region" description="Helical" evidence="1">
    <location>
        <begin position="12"/>
        <end position="35"/>
    </location>
</feature>
<evidence type="ECO:0000256" key="1">
    <source>
        <dbReference type="SAM" id="Phobius"/>
    </source>
</evidence>
<keyword evidence="1" id="KW-1133">Transmembrane helix</keyword>
<keyword evidence="1" id="KW-0812">Transmembrane</keyword>
<organism evidence="2 3">
    <name type="scientific">Strigamia maritima</name>
    <name type="common">European centipede</name>
    <name type="synonym">Geophilus maritimus</name>
    <dbReference type="NCBI Taxonomy" id="126957"/>
    <lineage>
        <taxon>Eukaryota</taxon>
        <taxon>Metazoa</taxon>
        <taxon>Ecdysozoa</taxon>
        <taxon>Arthropoda</taxon>
        <taxon>Myriapoda</taxon>
        <taxon>Chilopoda</taxon>
        <taxon>Pleurostigmophora</taxon>
        <taxon>Geophilomorpha</taxon>
        <taxon>Linotaeniidae</taxon>
        <taxon>Strigamia</taxon>
    </lineage>
</organism>
<name>T1IPZ7_STRMM</name>
<protein>
    <submittedName>
        <fullName evidence="2">Uncharacterized protein</fullName>
    </submittedName>
</protein>
<dbReference type="Proteomes" id="UP000014500">
    <property type="component" value="Unassembled WGS sequence"/>
</dbReference>
<proteinExistence type="predicted"/>
<evidence type="ECO:0000313" key="2">
    <source>
        <dbReference type="EnsemblMetazoa" id="SMAR003103-PA"/>
    </source>
</evidence>
<sequence length="114" mass="12688">MVLLPGAMDNWILVVVYLVVVGVSIITSFILCYFLRRRMNYSGHVVSLPPRPVVQQAPQRVHIVNVIANSSTPIATTQVVYPSPSAPTYYDQPPVQINQNEYAALPPSYTTLYP</sequence>
<dbReference type="EnsemblMetazoa" id="SMAR003103-RA">
    <property type="protein sequence ID" value="SMAR003103-PA"/>
    <property type="gene ID" value="SMAR003103"/>
</dbReference>
<keyword evidence="3" id="KW-1185">Reference proteome</keyword>
<dbReference type="HOGENOM" id="CLU_2127370_0_0_1"/>
<reference evidence="2" key="2">
    <citation type="submission" date="2015-02" db="UniProtKB">
        <authorList>
            <consortium name="EnsemblMetazoa"/>
        </authorList>
    </citation>
    <scope>IDENTIFICATION</scope>
</reference>
<reference evidence="3" key="1">
    <citation type="submission" date="2011-05" db="EMBL/GenBank/DDBJ databases">
        <authorList>
            <person name="Richards S.R."/>
            <person name="Qu J."/>
            <person name="Jiang H."/>
            <person name="Jhangiani S.N."/>
            <person name="Agravi P."/>
            <person name="Goodspeed R."/>
            <person name="Gross S."/>
            <person name="Mandapat C."/>
            <person name="Jackson L."/>
            <person name="Mathew T."/>
            <person name="Pu L."/>
            <person name="Thornton R."/>
            <person name="Saada N."/>
            <person name="Wilczek-Boney K.B."/>
            <person name="Lee S."/>
            <person name="Kovar C."/>
            <person name="Wu Y."/>
            <person name="Scherer S.E."/>
            <person name="Worley K.C."/>
            <person name="Muzny D.M."/>
            <person name="Gibbs R."/>
        </authorList>
    </citation>
    <scope>NUCLEOTIDE SEQUENCE</scope>
    <source>
        <strain evidence="3">Brora</strain>
    </source>
</reference>